<dbReference type="Gene3D" id="2.30.30.240">
    <property type="entry name" value="PRC-barrel domain"/>
    <property type="match status" value="1"/>
</dbReference>
<feature type="region of interest" description="Disordered" evidence="1">
    <location>
        <begin position="287"/>
        <end position="351"/>
    </location>
</feature>
<organism evidence="4 5">
    <name type="scientific">Caenispirillum bisanense</name>
    <dbReference type="NCBI Taxonomy" id="414052"/>
    <lineage>
        <taxon>Bacteria</taxon>
        <taxon>Pseudomonadati</taxon>
        <taxon>Pseudomonadota</taxon>
        <taxon>Alphaproteobacteria</taxon>
        <taxon>Rhodospirillales</taxon>
        <taxon>Novispirillaceae</taxon>
        <taxon>Caenispirillum</taxon>
    </lineage>
</organism>
<keyword evidence="2" id="KW-0732">Signal</keyword>
<feature type="region of interest" description="Disordered" evidence="1">
    <location>
        <begin position="29"/>
        <end position="69"/>
    </location>
</feature>
<feature type="domain" description="PRC-barrel" evidence="3">
    <location>
        <begin position="96"/>
        <end position="149"/>
    </location>
</feature>
<dbReference type="AlphaFoldDB" id="A0A286GJZ8"/>
<feature type="chain" id="PRO_5013261893" evidence="2">
    <location>
        <begin position="24"/>
        <end position="351"/>
    </location>
</feature>
<gene>
    <name evidence="4" type="ORF">SAMN05421508_10534</name>
</gene>
<sequence length="351" mass="35999">MLRRALLASALAMPAVLIVPALAGAEQAQTQTQAQTDSKKGGETAEGDMSYGEKASRNQPTSVDEIGGLNAGPREAAQFADPGVAGGDTTFALPVSALVDDELRSGDEEEIGEISEIVLSDDGSVHAAVEVEGDRVLVPFANIRVQTGRGPENWMLVTGVTPMDLANLPRFDAERAQGVTAVSDALFDVEVQGGQGGEAVGTVVDAIVHSTAGIQGLVVETDDRTVMIPADRVTVSRGGGEDGRLTITTDLGAQELAQRPDYVFGDSPAAITAPGTAAAGLAGEQAIGDDQGFDRGSGQPTASQMLPDVDETKAFPRPQQADGGAMDEVLEKVEPEIGKGHGGDGVAGDDQ</sequence>
<evidence type="ECO:0000256" key="1">
    <source>
        <dbReference type="SAM" id="MobiDB-lite"/>
    </source>
</evidence>
<dbReference type="EMBL" id="OCNJ01000005">
    <property type="protein sequence ID" value="SOD95863.1"/>
    <property type="molecule type" value="Genomic_DNA"/>
</dbReference>
<name>A0A286GJZ8_9PROT</name>
<dbReference type="InterPro" id="IPR011033">
    <property type="entry name" value="PRC_barrel-like_sf"/>
</dbReference>
<dbReference type="Proteomes" id="UP000219621">
    <property type="component" value="Unassembled WGS sequence"/>
</dbReference>
<dbReference type="RefSeq" id="WP_141415120.1">
    <property type="nucleotide sequence ID" value="NZ_OCNJ01000005.1"/>
</dbReference>
<dbReference type="Pfam" id="PF05239">
    <property type="entry name" value="PRC"/>
    <property type="match status" value="1"/>
</dbReference>
<feature type="compositionally biased region" description="Basic and acidic residues" evidence="1">
    <location>
        <begin position="329"/>
        <end position="342"/>
    </location>
</feature>
<keyword evidence="5" id="KW-1185">Reference proteome</keyword>
<dbReference type="OrthoDB" id="170911at204441"/>
<evidence type="ECO:0000313" key="5">
    <source>
        <dbReference type="Proteomes" id="UP000219621"/>
    </source>
</evidence>
<dbReference type="SUPFAM" id="SSF50346">
    <property type="entry name" value="PRC-barrel domain"/>
    <property type="match status" value="2"/>
</dbReference>
<evidence type="ECO:0000259" key="3">
    <source>
        <dbReference type="Pfam" id="PF05239"/>
    </source>
</evidence>
<evidence type="ECO:0000256" key="2">
    <source>
        <dbReference type="SAM" id="SignalP"/>
    </source>
</evidence>
<protein>
    <submittedName>
        <fullName evidence="4">PRC-barrel domain-containing protein</fullName>
    </submittedName>
</protein>
<feature type="signal peptide" evidence="2">
    <location>
        <begin position="1"/>
        <end position="23"/>
    </location>
</feature>
<dbReference type="InterPro" id="IPR027275">
    <property type="entry name" value="PRC-brl_dom"/>
</dbReference>
<evidence type="ECO:0000313" key="4">
    <source>
        <dbReference type="EMBL" id="SOD95863.1"/>
    </source>
</evidence>
<reference evidence="4 5" key="1">
    <citation type="submission" date="2017-09" db="EMBL/GenBank/DDBJ databases">
        <authorList>
            <person name="Ehlers B."/>
            <person name="Leendertz F.H."/>
        </authorList>
    </citation>
    <scope>NUCLEOTIDE SEQUENCE [LARGE SCALE GENOMIC DNA]</scope>
    <source>
        <strain evidence="4 5">USBA 140</strain>
    </source>
</reference>
<proteinExistence type="predicted"/>
<accession>A0A286GJZ8</accession>